<dbReference type="InterPro" id="IPR002543">
    <property type="entry name" value="FtsK_dom"/>
</dbReference>
<dbReference type="Proteomes" id="UP000663792">
    <property type="component" value="Unassembled WGS sequence"/>
</dbReference>
<reference evidence="7" key="1">
    <citation type="submission" date="2021-01" db="EMBL/GenBank/DDBJ databases">
        <title>YIM 132084 draft genome.</title>
        <authorList>
            <person name="An D."/>
        </authorList>
    </citation>
    <scope>NUCLEOTIDE SEQUENCE</scope>
    <source>
        <strain evidence="7">YIM 132084</strain>
    </source>
</reference>
<dbReference type="SUPFAM" id="SSF49879">
    <property type="entry name" value="SMAD/FHA domain"/>
    <property type="match status" value="1"/>
</dbReference>
<evidence type="ECO:0000313" key="7">
    <source>
        <dbReference type="EMBL" id="MBM9468204.1"/>
    </source>
</evidence>
<dbReference type="SMART" id="SM00382">
    <property type="entry name" value="AAA"/>
    <property type="match status" value="3"/>
</dbReference>
<dbReference type="PANTHER" id="PTHR22683">
    <property type="entry name" value="SPORULATION PROTEIN RELATED"/>
    <property type="match status" value="1"/>
</dbReference>
<dbReference type="CDD" id="cd01127">
    <property type="entry name" value="TrwB_TraG_TraD_VirD4"/>
    <property type="match status" value="1"/>
</dbReference>
<accession>A0A939C2F8</accession>
<evidence type="ECO:0000256" key="4">
    <source>
        <dbReference type="PROSITE-ProRule" id="PRU00289"/>
    </source>
</evidence>
<feature type="binding site" evidence="4">
    <location>
        <begin position="683"/>
        <end position="690"/>
    </location>
    <ligand>
        <name>ATP</name>
        <dbReference type="ChEBI" id="CHEBI:30616"/>
    </ligand>
</feature>
<keyword evidence="1" id="KW-0597">Phosphoprotein</keyword>
<dbReference type="PROSITE" id="PS50901">
    <property type="entry name" value="FTSK"/>
    <property type="match status" value="1"/>
</dbReference>
<organism evidence="7 8">
    <name type="scientific">Nakamurella leprariae</name>
    <dbReference type="NCBI Taxonomy" id="2803911"/>
    <lineage>
        <taxon>Bacteria</taxon>
        <taxon>Bacillati</taxon>
        <taxon>Actinomycetota</taxon>
        <taxon>Actinomycetes</taxon>
        <taxon>Nakamurellales</taxon>
        <taxon>Nakamurellaceae</taxon>
        <taxon>Nakamurella</taxon>
    </lineage>
</organism>
<dbReference type="InterPro" id="IPR050206">
    <property type="entry name" value="FtsK/SpoIIIE/SftA"/>
</dbReference>
<dbReference type="CDD" id="cd00060">
    <property type="entry name" value="FHA"/>
    <property type="match status" value="1"/>
</dbReference>
<keyword evidence="2 4" id="KW-0547">Nucleotide-binding</keyword>
<keyword evidence="8" id="KW-1185">Reference proteome</keyword>
<evidence type="ECO:0000256" key="1">
    <source>
        <dbReference type="ARBA" id="ARBA00022553"/>
    </source>
</evidence>
<feature type="region of interest" description="Disordered" evidence="5">
    <location>
        <begin position="1152"/>
        <end position="1175"/>
    </location>
</feature>
<feature type="region of interest" description="Disordered" evidence="5">
    <location>
        <begin position="233"/>
        <end position="275"/>
    </location>
</feature>
<dbReference type="RefSeq" id="WP_205261144.1">
    <property type="nucleotide sequence ID" value="NZ_JAERWK010000016.1"/>
</dbReference>
<feature type="compositionally biased region" description="Basic residues" evidence="5">
    <location>
        <begin position="181"/>
        <end position="192"/>
    </location>
</feature>
<dbReference type="GO" id="GO:0003677">
    <property type="term" value="F:DNA binding"/>
    <property type="evidence" value="ECO:0007669"/>
    <property type="project" value="InterPro"/>
</dbReference>
<dbReference type="Pfam" id="PF00498">
    <property type="entry name" value="FHA"/>
    <property type="match status" value="1"/>
</dbReference>
<name>A0A939C2F8_9ACTN</name>
<feature type="compositionally biased region" description="Low complexity" evidence="5">
    <location>
        <begin position="1152"/>
        <end position="1161"/>
    </location>
</feature>
<keyword evidence="3 4" id="KW-0067">ATP-binding</keyword>
<evidence type="ECO:0000256" key="2">
    <source>
        <dbReference type="ARBA" id="ARBA00022741"/>
    </source>
</evidence>
<dbReference type="EMBL" id="JAERWK010000016">
    <property type="protein sequence ID" value="MBM9468204.1"/>
    <property type="molecule type" value="Genomic_DNA"/>
</dbReference>
<dbReference type="InterPro" id="IPR000253">
    <property type="entry name" value="FHA_dom"/>
</dbReference>
<dbReference type="Gene3D" id="3.40.50.300">
    <property type="entry name" value="P-loop containing nucleotide triphosphate hydrolases"/>
    <property type="match status" value="3"/>
</dbReference>
<gene>
    <name evidence="7" type="ORF">JL106_13035</name>
</gene>
<feature type="region of interest" description="Disordered" evidence="5">
    <location>
        <begin position="164"/>
        <end position="214"/>
    </location>
</feature>
<dbReference type="SUPFAM" id="SSF52540">
    <property type="entry name" value="P-loop containing nucleoside triphosphate hydrolases"/>
    <property type="match status" value="3"/>
</dbReference>
<dbReference type="InterPro" id="IPR003593">
    <property type="entry name" value="AAA+_ATPase"/>
</dbReference>
<dbReference type="Pfam" id="PF01580">
    <property type="entry name" value="FtsK_SpoIIIE"/>
    <property type="match status" value="1"/>
</dbReference>
<evidence type="ECO:0000313" key="8">
    <source>
        <dbReference type="Proteomes" id="UP000663792"/>
    </source>
</evidence>
<evidence type="ECO:0000259" key="6">
    <source>
        <dbReference type="PROSITE" id="PS50901"/>
    </source>
</evidence>
<feature type="domain" description="FtsK" evidence="6">
    <location>
        <begin position="664"/>
        <end position="857"/>
    </location>
</feature>
<sequence length="1450" mass="150226">MPGFELPLVIETADHRQELLLRLPAPRPWGSVRGALLREAGIPEGLPLYCGRAPVHPDAPVGLPPLLAGTVLRDRPWDEPPATGSLLVCIGGPRAGGSVQLPEPGSAAASVLVGRGPDVDLVVDDPRLRPRHLRVDPIGDGWRLTDLGAADPGGPGVVVIAPADVDDASSGPSRRSEGRVARWRTRRVRRRTGRPDRLDRADRGPQSDGAGQRLEVGTLVRVGASLLQVRAGAPTSAAHGHPDGAGRLRVIRPPRARPPWTASLPPRPGPPPERSHRPLPLLAAVVGGLLGATLAVITGMWWYLLFAAIGPISMLATALGDRWSGRRSTRRALVDHGHGVRRHRAAVRLALEQDRVDTWDRHPDPAELLTRVRTVDVRVWERRTDSLDFGHAAVGTGRRAARLPDGAVDDPTEVVHGADGDPAGPAPGTVSEVPIVLDVLSERVVGLAGRRRPLLRWVMAQLAATHSPADLAVLVVSRAADLAAAADLPHCRPRSGGPATVVADGDDAAAALDRVRPGRGGGPPALLVLLDDADHWRTVPAVAALLTGVAGDDPAWRGVGVLATCGDPHRLPAECRTVGVVGEDGTVRIRTRRSATTATVTGIDAPTWHRFVAALAPLRDGDGDDGLPRSVALASLTGLPGADAPRPRGPARVSSASAVLGSARDGVVTIDLDRHGPHLLIAGTTGSGKSELLQTLVVGLATAAPPWETSLVLIDYKGGATFGPLAGLPHTASVLTDLDERAALRALTGLRAELHRRERVLARVGHADLRRWRAAARGDETAAVPPRLVVLIDEFATLVAEVPDFLPGLVDVARRGRSLGVHLVLATQRPGGAVPPDLRANVTTRISLRTADVADSREVLDVPDAAWIPPDLAGRAILRVGSTAPVLLQTAQVRAGPTAPITPAVCRRDDRPIRWTPLDRVTMAAPDPDPGPDWDRVTAALVAAAGGRRAAQPWLPPLPDVVRVADLAALGAATDSGVLGLVDEPERHRRRLWRPGATSLLVVGTPGSGRSSTLRRVGQVAASSGGALVVLDGTGGLADLRSWPAVSTHLGAADADLFGRAVQRLTDELHRRSPPTGPDVDGGSGPAITVLVDGWETVTTALDAGDFGVASTALAHLAAHGAGRGVVVVACGATRLTHHRHAESFAQHLTLGPPTAVAGRPAARRPGRPVPGRGRSLDADVQIVLTGPDDPPPRRRPAAPGPVIRRLAMSVDADDLPAPTRDHVWVGLGGDAGRPVGFDLAGSGGAIVVAGPTGSGVRSALRTLAGQAATTGLHVVVVGPSGAGPATDDTAAVAADDLADLLARHSGPILLVSGPDPAGSPTDPRQVELLRRFARVAGPGQWLAAGHRLGGWARGGLAAELAAARRGVLLQPDPTSAGLFGIRDVARRAVRRPGAGLLLGGVAEGNAGPGPDPVPVQLLRPAVERRPDATGTTGPTIGVTATDVTAVEAM</sequence>
<protein>
    <recommendedName>
        <fullName evidence="6">FtsK domain-containing protein</fullName>
    </recommendedName>
</protein>
<dbReference type="GO" id="GO:0005524">
    <property type="term" value="F:ATP binding"/>
    <property type="evidence" value="ECO:0007669"/>
    <property type="project" value="UniProtKB-UniRule"/>
</dbReference>
<dbReference type="Gene3D" id="2.60.200.20">
    <property type="match status" value="1"/>
</dbReference>
<comment type="caution">
    <text evidence="7">The sequence shown here is derived from an EMBL/GenBank/DDBJ whole genome shotgun (WGS) entry which is preliminary data.</text>
</comment>
<dbReference type="InterPro" id="IPR008984">
    <property type="entry name" value="SMAD_FHA_dom_sf"/>
</dbReference>
<evidence type="ECO:0000256" key="3">
    <source>
        <dbReference type="ARBA" id="ARBA00022840"/>
    </source>
</evidence>
<dbReference type="InterPro" id="IPR027417">
    <property type="entry name" value="P-loop_NTPase"/>
</dbReference>
<feature type="compositionally biased region" description="Basic and acidic residues" evidence="5">
    <location>
        <begin position="193"/>
        <end position="205"/>
    </location>
</feature>
<evidence type="ECO:0000256" key="5">
    <source>
        <dbReference type="SAM" id="MobiDB-lite"/>
    </source>
</evidence>
<proteinExistence type="predicted"/>
<dbReference type="PANTHER" id="PTHR22683:SF1">
    <property type="entry name" value="TYPE VII SECRETION SYSTEM PROTEIN ESSC"/>
    <property type="match status" value="1"/>
</dbReference>